<evidence type="ECO:0000313" key="2">
    <source>
        <dbReference type="EnsemblProtists" id="HpaP800966"/>
    </source>
</evidence>
<feature type="compositionally biased region" description="Basic and acidic residues" evidence="1">
    <location>
        <begin position="68"/>
        <end position="80"/>
    </location>
</feature>
<dbReference type="Pfam" id="PF14223">
    <property type="entry name" value="Retrotran_gag_2"/>
    <property type="match status" value="1"/>
</dbReference>
<dbReference type="OMA" id="KARQHVI"/>
<feature type="region of interest" description="Disordered" evidence="1">
    <location>
        <begin position="68"/>
        <end position="109"/>
    </location>
</feature>
<organism evidence="2 3">
    <name type="scientific">Hyaloperonospora arabidopsidis (strain Emoy2)</name>
    <name type="common">Downy mildew agent</name>
    <name type="synonym">Peronospora arabidopsidis</name>
    <dbReference type="NCBI Taxonomy" id="559515"/>
    <lineage>
        <taxon>Eukaryota</taxon>
        <taxon>Sar</taxon>
        <taxon>Stramenopiles</taxon>
        <taxon>Oomycota</taxon>
        <taxon>Peronosporomycetes</taxon>
        <taxon>Peronosporales</taxon>
        <taxon>Peronosporaceae</taxon>
        <taxon>Hyaloperonospora</taxon>
    </lineage>
</organism>
<name>M4B3W7_HYAAE</name>
<dbReference type="Proteomes" id="UP000011713">
    <property type="component" value="Unassembled WGS sequence"/>
</dbReference>
<dbReference type="InParanoid" id="M4B3W7"/>
<feature type="compositionally biased region" description="Polar residues" evidence="1">
    <location>
        <begin position="85"/>
        <end position="103"/>
    </location>
</feature>
<proteinExistence type="predicted"/>
<reference evidence="3" key="1">
    <citation type="journal article" date="2010" name="Science">
        <title>Signatures of adaptation to obligate biotrophy in the Hyaloperonospora arabidopsidis genome.</title>
        <authorList>
            <person name="Baxter L."/>
            <person name="Tripathy S."/>
            <person name="Ishaque N."/>
            <person name="Boot N."/>
            <person name="Cabral A."/>
            <person name="Kemen E."/>
            <person name="Thines M."/>
            <person name="Ah-Fong A."/>
            <person name="Anderson R."/>
            <person name="Badejoko W."/>
            <person name="Bittner-Eddy P."/>
            <person name="Boore J.L."/>
            <person name="Chibucos M.C."/>
            <person name="Coates M."/>
            <person name="Dehal P."/>
            <person name="Delehaunty K."/>
            <person name="Dong S."/>
            <person name="Downton P."/>
            <person name="Dumas B."/>
            <person name="Fabro G."/>
            <person name="Fronick C."/>
            <person name="Fuerstenberg S.I."/>
            <person name="Fulton L."/>
            <person name="Gaulin E."/>
            <person name="Govers F."/>
            <person name="Hughes L."/>
            <person name="Humphray S."/>
            <person name="Jiang R.H."/>
            <person name="Judelson H."/>
            <person name="Kamoun S."/>
            <person name="Kyung K."/>
            <person name="Meijer H."/>
            <person name="Minx P."/>
            <person name="Morris P."/>
            <person name="Nelson J."/>
            <person name="Phuntumart V."/>
            <person name="Qutob D."/>
            <person name="Rehmany A."/>
            <person name="Rougon-Cardoso A."/>
            <person name="Ryden P."/>
            <person name="Torto-Alalibo T."/>
            <person name="Studholme D."/>
            <person name="Wang Y."/>
            <person name="Win J."/>
            <person name="Wood J."/>
            <person name="Clifton S.W."/>
            <person name="Rogers J."/>
            <person name="Van den Ackerveken G."/>
            <person name="Jones J.D."/>
            <person name="McDowell J.M."/>
            <person name="Beynon J."/>
            <person name="Tyler B.M."/>
        </authorList>
    </citation>
    <scope>NUCLEOTIDE SEQUENCE [LARGE SCALE GENOMIC DNA]</scope>
    <source>
        <strain evidence="3">Emoy2</strain>
    </source>
</reference>
<dbReference type="HOGENOM" id="CLU_2189030_0_0_1"/>
<evidence type="ECO:0000313" key="3">
    <source>
        <dbReference type="Proteomes" id="UP000011713"/>
    </source>
</evidence>
<keyword evidence="3" id="KW-1185">Reference proteome</keyword>
<dbReference type="eggNOG" id="KOG0017">
    <property type="taxonomic scope" value="Eukaryota"/>
</dbReference>
<dbReference type="AlphaFoldDB" id="M4B3W7"/>
<evidence type="ECO:0000256" key="1">
    <source>
        <dbReference type="SAM" id="MobiDB-lite"/>
    </source>
</evidence>
<dbReference type="EnsemblProtists" id="HpaT800966">
    <property type="protein sequence ID" value="HpaP800966"/>
    <property type="gene ID" value="HpaG800966"/>
</dbReference>
<sequence>MRMTKHLDKLDEVFVRLQSLDEPIDKARQHVILLSSLTASYEIIASIEEKVRDVTPIEVKEKLFKEYERQDNQKSTERKLKATTHGVSRNTHVSTRTAGSTDARTPHEK</sequence>
<dbReference type="VEuPathDB" id="FungiDB:HpaG800966"/>
<protein>
    <submittedName>
        <fullName evidence="2">Uncharacterized protein</fullName>
    </submittedName>
</protein>
<accession>M4B3W7</accession>
<dbReference type="EMBL" id="JH598253">
    <property type="status" value="NOT_ANNOTATED_CDS"/>
    <property type="molecule type" value="Genomic_DNA"/>
</dbReference>
<reference evidence="2" key="2">
    <citation type="submission" date="2015-06" db="UniProtKB">
        <authorList>
            <consortium name="EnsemblProtists"/>
        </authorList>
    </citation>
    <scope>IDENTIFICATION</scope>
    <source>
        <strain evidence="2">Emoy2</strain>
    </source>
</reference>